<evidence type="ECO:0008006" key="4">
    <source>
        <dbReference type="Google" id="ProtNLM"/>
    </source>
</evidence>
<evidence type="ECO:0000256" key="1">
    <source>
        <dbReference type="ARBA" id="ARBA00006484"/>
    </source>
</evidence>
<proteinExistence type="inferred from homology"/>
<dbReference type="Proteomes" id="UP000008064">
    <property type="component" value="Unassembled WGS sequence"/>
</dbReference>
<dbReference type="PANTHER" id="PTHR43180">
    <property type="entry name" value="3-OXOACYL-(ACYL-CARRIER-PROTEIN) REDUCTASE (AFU_ORTHOLOGUE AFUA_6G11210)"/>
    <property type="match status" value="1"/>
</dbReference>
<evidence type="ECO:0000313" key="3">
    <source>
        <dbReference type="EMBL" id="EGO25897.1"/>
    </source>
</evidence>
<reference evidence="3" key="1">
    <citation type="submission" date="2011-04" db="EMBL/GenBank/DDBJ databases">
        <title>Evolution of plant cell wall degrading machinery underlies the functional diversity of forest fungi.</title>
        <authorList>
            <consortium name="US DOE Joint Genome Institute (JGI-PGF)"/>
            <person name="Eastwood D.C."/>
            <person name="Floudas D."/>
            <person name="Binder M."/>
            <person name="Majcherczyk A."/>
            <person name="Schneider P."/>
            <person name="Aerts A."/>
            <person name="Asiegbu F.O."/>
            <person name="Baker S.E."/>
            <person name="Barry K."/>
            <person name="Bendiksby M."/>
            <person name="Blumentritt M."/>
            <person name="Coutinho P.M."/>
            <person name="Cullen D."/>
            <person name="Cullen D."/>
            <person name="Gathman A."/>
            <person name="Goodell B."/>
            <person name="Henrissat B."/>
            <person name="Ihrmark K."/>
            <person name="Kauserud H."/>
            <person name="Kohler A."/>
            <person name="LaButti K."/>
            <person name="Lapidus A."/>
            <person name="Lavin J.L."/>
            <person name="Lee Y.-H."/>
            <person name="Lindquist E."/>
            <person name="Lilly W."/>
            <person name="Lucas S."/>
            <person name="Morin E."/>
            <person name="Murat C."/>
            <person name="Oguiza J.A."/>
            <person name="Park J."/>
            <person name="Pisabarro A.G."/>
            <person name="Riley R."/>
            <person name="Rosling A."/>
            <person name="Salamov A."/>
            <person name="Schmidt O."/>
            <person name="Schmutz J."/>
            <person name="Skrede I."/>
            <person name="Stenlid J."/>
            <person name="Wiebenga A."/>
            <person name="Xie X."/>
            <person name="Kues U."/>
            <person name="Hibbett D.S."/>
            <person name="Hoffmeister D."/>
            <person name="Hogberg N."/>
            <person name="Martin F."/>
            <person name="Grigoriev I.V."/>
            <person name="Watkinson S.C."/>
        </authorList>
    </citation>
    <scope>NUCLEOTIDE SEQUENCE</scope>
    <source>
        <strain evidence="3">S7.9</strain>
    </source>
</reference>
<sequence>MSTISDEELFTYAERIKGKVVVITGAANGIGKRTAQVFAKYGAKIVIGDLDVDGAGATVAESIKAGGEAVSQRCDVLNWDDQVSLFELAMNTYGAVDVVIPNAGVTEMGIFNRVEFKNGKPIKPKTTTLEVNLLGALYTAHLALYYLKVGSVPGSLKAIIFMASMSSWQAIPGGTMYSAAKHGVLGVMRSLDPILALDGIRTNAIHPWFADTAIVPTIMRLAIAGIPLTPVDRIAGAFFYAATDPDMNTSGSPLLLPDDGPVFRLDKEELREGVYGLVNARTAMLTKGISSLKLFIGFVIDLLRVVRGNKGFLIMFSVTASLALSRVPVISQWIRK</sequence>
<dbReference type="AlphaFoldDB" id="F8NUN9"/>
<dbReference type="SUPFAM" id="SSF51735">
    <property type="entry name" value="NAD(P)-binding Rossmann-fold domains"/>
    <property type="match status" value="1"/>
</dbReference>
<accession>F8NUN9</accession>
<keyword evidence="2" id="KW-0560">Oxidoreductase</keyword>
<dbReference type="EMBL" id="GL945433">
    <property type="protein sequence ID" value="EGO25897.1"/>
    <property type="molecule type" value="Genomic_DNA"/>
</dbReference>
<dbReference type="GO" id="GO:0016491">
    <property type="term" value="F:oxidoreductase activity"/>
    <property type="evidence" value="ECO:0007669"/>
    <property type="project" value="UniProtKB-KW"/>
</dbReference>
<comment type="similarity">
    <text evidence="1">Belongs to the short-chain dehydrogenases/reductases (SDR) family.</text>
</comment>
<evidence type="ECO:0000256" key="2">
    <source>
        <dbReference type="ARBA" id="ARBA00023002"/>
    </source>
</evidence>
<dbReference type="PRINTS" id="PR00081">
    <property type="entry name" value="GDHRDH"/>
</dbReference>
<name>F8NUN9_SERL9</name>
<protein>
    <recommendedName>
        <fullName evidence="4">NAD(P)-binding protein</fullName>
    </recommendedName>
</protein>
<dbReference type="HOGENOM" id="CLU_010194_13_1_1"/>
<organism>
    <name type="scientific">Serpula lacrymans var. lacrymans (strain S7.9)</name>
    <name type="common">Dry rot fungus</name>
    <dbReference type="NCBI Taxonomy" id="578457"/>
    <lineage>
        <taxon>Eukaryota</taxon>
        <taxon>Fungi</taxon>
        <taxon>Dikarya</taxon>
        <taxon>Basidiomycota</taxon>
        <taxon>Agaricomycotina</taxon>
        <taxon>Agaricomycetes</taxon>
        <taxon>Agaricomycetidae</taxon>
        <taxon>Boletales</taxon>
        <taxon>Coniophorineae</taxon>
        <taxon>Serpulaceae</taxon>
        <taxon>Serpula</taxon>
    </lineage>
</organism>
<dbReference type="Pfam" id="PF00106">
    <property type="entry name" value="adh_short"/>
    <property type="match status" value="1"/>
</dbReference>
<dbReference type="KEGG" id="sla:SERLADRAFT_466690"/>
<dbReference type="InterPro" id="IPR036291">
    <property type="entry name" value="NAD(P)-bd_dom_sf"/>
</dbReference>
<dbReference type="GeneID" id="18819107"/>
<dbReference type="Gene3D" id="3.40.50.720">
    <property type="entry name" value="NAD(P)-binding Rossmann-like Domain"/>
    <property type="match status" value="1"/>
</dbReference>
<dbReference type="PANTHER" id="PTHR43180:SF33">
    <property type="entry name" value="15-HYDROXYPROSTAGLANDIN DEHYDROGENASE [NAD(+)]-LIKE"/>
    <property type="match status" value="1"/>
</dbReference>
<dbReference type="OrthoDB" id="5371740at2759"/>
<dbReference type="InterPro" id="IPR002347">
    <property type="entry name" value="SDR_fam"/>
</dbReference>
<gene>
    <name evidence="3" type="ORF">SERLADRAFT_466690</name>
</gene>
<dbReference type="RefSeq" id="XP_007318019.1">
    <property type="nucleotide sequence ID" value="XM_007317957.1"/>
</dbReference>